<evidence type="ECO:0000313" key="4">
    <source>
        <dbReference type="Proteomes" id="UP001356170"/>
    </source>
</evidence>
<dbReference type="RefSeq" id="WP_331703353.1">
    <property type="nucleotide sequence ID" value="NZ_JAZHBO010000001.1"/>
</dbReference>
<keyword evidence="4" id="KW-1185">Reference proteome</keyword>
<feature type="region of interest" description="Disordered" evidence="1">
    <location>
        <begin position="115"/>
        <end position="144"/>
    </location>
</feature>
<proteinExistence type="predicted"/>
<keyword evidence="2" id="KW-1133">Transmembrane helix</keyword>
<feature type="transmembrane region" description="Helical" evidence="2">
    <location>
        <begin position="41"/>
        <end position="66"/>
    </location>
</feature>
<comment type="caution">
    <text evidence="3">The sequence shown here is derived from an EMBL/GenBank/DDBJ whole genome shotgun (WGS) entry which is preliminary data.</text>
</comment>
<evidence type="ECO:0000256" key="1">
    <source>
        <dbReference type="SAM" id="MobiDB-lite"/>
    </source>
</evidence>
<dbReference type="EMBL" id="JAZHBO010000001">
    <property type="protein sequence ID" value="MEF2155281.1"/>
    <property type="molecule type" value="Genomic_DNA"/>
</dbReference>
<organism evidence="3 4">
    <name type="scientific">Aquilutibacter rugosus</name>
    <dbReference type="NCBI Taxonomy" id="3115820"/>
    <lineage>
        <taxon>Bacteria</taxon>
        <taxon>Pseudomonadati</taxon>
        <taxon>Pseudomonadota</taxon>
        <taxon>Gammaproteobacteria</taxon>
        <taxon>Lysobacterales</taxon>
        <taxon>Lysobacteraceae</taxon>
        <taxon>Aquilutibacter</taxon>
    </lineage>
</organism>
<dbReference type="Proteomes" id="UP001356170">
    <property type="component" value="Unassembled WGS sequence"/>
</dbReference>
<keyword evidence="2" id="KW-0812">Transmembrane</keyword>
<gene>
    <name evidence="3" type="ORF">V3390_03415</name>
</gene>
<evidence type="ECO:0000256" key="2">
    <source>
        <dbReference type="SAM" id="Phobius"/>
    </source>
</evidence>
<reference evidence="3 4" key="1">
    <citation type="submission" date="2024-01" db="EMBL/GenBank/DDBJ databases">
        <title>Novel species of the genus Luteimonas isolated from rivers.</title>
        <authorList>
            <person name="Lu H."/>
        </authorList>
    </citation>
    <scope>NUCLEOTIDE SEQUENCE [LARGE SCALE GENOMIC DNA]</scope>
    <source>
        <strain evidence="3 4">FXH3W</strain>
    </source>
</reference>
<keyword evidence="2" id="KW-0472">Membrane</keyword>
<accession>A0ABU7UXN6</accession>
<evidence type="ECO:0000313" key="3">
    <source>
        <dbReference type="EMBL" id="MEF2155281.1"/>
    </source>
</evidence>
<name>A0ABU7UXN6_9GAMM</name>
<protein>
    <submittedName>
        <fullName evidence="3">Uncharacterized protein</fullName>
    </submittedName>
</protein>
<sequence length="144" mass="15803">MVARQSTINAWAAKVQNLPARKTTLIRVITVWETEALDASIIASAIEAGGMILAAAITAGALYFVGDKFVNQERLKEDLRTAVMDIDFLLCVESIHCENHNSKLGKSNKITVRKSASDQGKTWSGKFTPGRVDHDKTKPRSFLS</sequence>